<organism evidence="2 3">
    <name type="scientific">Araneus ventricosus</name>
    <name type="common">Orbweaver spider</name>
    <name type="synonym">Epeira ventricosa</name>
    <dbReference type="NCBI Taxonomy" id="182803"/>
    <lineage>
        <taxon>Eukaryota</taxon>
        <taxon>Metazoa</taxon>
        <taxon>Ecdysozoa</taxon>
        <taxon>Arthropoda</taxon>
        <taxon>Chelicerata</taxon>
        <taxon>Arachnida</taxon>
        <taxon>Araneae</taxon>
        <taxon>Araneomorphae</taxon>
        <taxon>Entelegynae</taxon>
        <taxon>Araneoidea</taxon>
        <taxon>Araneidae</taxon>
        <taxon>Araneus</taxon>
    </lineage>
</organism>
<keyword evidence="1" id="KW-1133">Transmembrane helix</keyword>
<sequence length="97" mass="10790">MFSIIARIPNNLSTSYFHENNDFCGIGRGVLSHSSLNSFPKKANKGFVGRRLDNAFFKSLKSQRFMGVQIAMCSCLLYLGAVLLIDGIVGKEMVFHI</sequence>
<proteinExistence type="predicted"/>
<evidence type="ECO:0000313" key="3">
    <source>
        <dbReference type="Proteomes" id="UP000499080"/>
    </source>
</evidence>
<dbReference type="AlphaFoldDB" id="A0A4Y2DXR4"/>
<feature type="transmembrane region" description="Helical" evidence="1">
    <location>
        <begin position="65"/>
        <end position="85"/>
    </location>
</feature>
<evidence type="ECO:0000256" key="1">
    <source>
        <dbReference type="SAM" id="Phobius"/>
    </source>
</evidence>
<keyword evidence="1" id="KW-0812">Transmembrane</keyword>
<gene>
    <name evidence="2" type="ORF">AVEN_222129_1</name>
</gene>
<evidence type="ECO:0000313" key="2">
    <source>
        <dbReference type="EMBL" id="GBM20434.1"/>
    </source>
</evidence>
<reference evidence="2 3" key="1">
    <citation type="journal article" date="2019" name="Sci. Rep.">
        <title>Orb-weaving spider Araneus ventricosus genome elucidates the spidroin gene catalogue.</title>
        <authorList>
            <person name="Kono N."/>
            <person name="Nakamura H."/>
            <person name="Ohtoshi R."/>
            <person name="Moran D.A.P."/>
            <person name="Shinohara A."/>
            <person name="Yoshida Y."/>
            <person name="Fujiwara M."/>
            <person name="Mori M."/>
            <person name="Tomita M."/>
            <person name="Arakawa K."/>
        </authorList>
    </citation>
    <scope>NUCLEOTIDE SEQUENCE [LARGE SCALE GENOMIC DNA]</scope>
</reference>
<accession>A0A4Y2DXR4</accession>
<dbReference type="EMBL" id="BGPR01000441">
    <property type="protein sequence ID" value="GBM20434.1"/>
    <property type="molecule type" value="Genomic_DNA"/>
</dbReference>
<protein>
    <submittedName>
        <fullName evidence="2">Uncharacterized protein</fullName>
    </submittedName>
</protein>
<comment type="caution">
    <text evidence="2">The sequence shown here is derived from an EMBL/GenBank/DDBJ whole genome shotgun (WGS) entry which is preliminary data.</text>
</comment>
<keyword evidence="1" id="KW-0472">Membrane</keyword>
<dbReference type="Proteomes" id="UP000499080">
    <property type="component" value="Unassembled WGS sequence"/>
</dbReference>
<keyword evidence="3" id="KW-1185">Reference proteome</keyword>
<name>A0A4Y2DXR4_ARAVE</name>